<feature type="chain" id="PRO_5038816971" evidence="1">
    <location>
        <begin position="20"/>
        <end position="83"/>
    </location>
</feature>
<dbReference type="EMBL" id="FNIE01000002">
    <property type="protein sequence ID" value="SDM99566.1"/>
    <property type="molecule type" value="Genomic_DNA"/>
</dbReference>
<dbReference type="SUPFAM" id="SSF57938">
    <property type="entry name" value="DnaJ/Hsp40 cysteine-rich domain"/>
    <property type="match status" value="1"/>
</dbReference>
<dbReference type="AlphaFoldDB" id="A0A1G9XT26"/>
<dbReference type="Gene3D" id="1.10.274.110">
    <property type="match status" value="1"/>
</dbReference>
<name>A0A1G9XT26_9ACTN</name>
<dbReference type="InterPro" id="IPR038500">
    <property type="entry name" value="Antitermination_sf"/>
</dbReference>
<keyword evidence="1" id="KW-0732">Signal</keyword>
<sequence length="83" mass="9259">MSQLTAAIALFALAALCYAALCAVSPVGSCRRCGGFGFKVRQNRRGRIVRGRECRRCHGRGQRLRTGRHLYNVATRLHRDGTR</sequence>
<dbReference type="RefSeq" id="WP_093782963.1">
    <property type="nucleotide sequence ID" value="NZ_FNIE01000002.1"/>
</dbReference>
<organism evidence="2 3">
    <name type="scientific">Actinacidiphila guanduensis</name>
    <dbReference type="NCBI Taxonomy" id="310781"/>
    <lineage>
        <taxon>Bacteria</taxon>
        <taxon>Bacillati</taxon>
        <taxon>Actinomycetota</taxon>
        <taxon>Actinomycetes</taxon>
        <taxon>Kitasatosporales</taxon>
        <taxon>Streptomycetaceae</taxon>
        <taxon>Actinacidiphila</taxon>
    </lineage>
</organism>
<evidence type="ECO:0000313" key="3">
    <source>
        <dbReference type="Proteomes" id="UP000199341"/>
    </source>
</evidence>
<protein>
    <submittedName>
        <fullName evidence="2">Uncharacterized protein</fullName>
    </submittedName>
</protein>
<accession>A0A1G9XT26</accession>
<feature type="signal peptide" evidence="1">
    <location>
        <begin position="1"/>
        <end position="19"/>
    </location>
</feature>
<dbReference type="STRING" id="310781.SAMN05216259_102256"/>
<gene>
    <name evidence="2" type="ORF">SAMN05216259_102256</name>
</gene>
<keyword evidence="3" id="KW-1185">Reference proteome</keyword>
<dbReference type="Proteomes" id="UP000199341">
    <property type="component" value="Unassembled WGS sequence"/>
</dbReference>
<evidence type="ECO:0000256" key="1">
    <source>
        <dbReference type="SAM" id="SignalP"/>
    </source>
</evidence>
<dbReference type="InterPro" id="IPR036410">
    <property type="entry name" value="HSP_DnaJ_Cys-rich_dom_sf"/>
</dbReference>
<proteinExistence type="predicted"/>
<reference evidence="2 3" key="1">
    <citation type="submission" date="2016-10" db="EMBL/GenBank/DDBJ databases">
        <authorList>
            <person name="de Groot N.N."/>
        </authorList>
    </citation>
    <scope>NUCLEOTIDE SEQUENCE [LARGE SCALE GENOMIC DNA]</scope>
    <source>
        <strain evidence="2 3">CGMCC 4.2022</strain>
    </source>
</reference>
<evidence type="ECO:0000313" key="2">
    <source>
        <dbReference type="EMBL" id="SDM99566.1"/>
    </source>
</evidence>